<keyword evidence="1" id="KW-0472">Membrane</keyword>
<feature type="transmembrane region" description="Helical" evidence="1">
    <location>
        <begin position="50"/>
        <end position="68"/>
    </location>
</feature>
<gene>
    <name evidence="2" type="ORF">PIB30_087887</name>
</gene>
<evidence type="ECO:0000313" key="3">
    <source>
        <dbReference type="Proteomes" id="UP001341840"/>
    </source>
</evidence>
<dbReference type="EMBL" id="JASCZI010213017">
    <property type="protein sequence ID" value="MED6200704.1"/>
    <property type="molecule type" value="Genomic_DNA"/>
</dbReference>
<dbReference type="Proteomes" id="UP001341840">
    <property type="component" value="Unassembled WGS sequence"/>
</dbReference>
<keyword evidence="1" id="KW-0812">Transmembrane</keyword>
<organism evidence="2 3">
    <name type="scientific">Stylosanthes scabra</name>
    <dbReference type="NCBI Taxonomy" id="79078"/>
    <lineage>
        <taxon>Eukaryota</taxon>
        <taxon>Viridiplantae</taxon>
        <taxon>Streptophyta</taxon>
        <taxon>Embryophyta</taxon>
        <taxon>Tracheophyta</taxon>
        <taxon>Spermatophyta</taxon>
        <taxon>Magnoliopsida</taxon>
        <taxon>eudicotyledons</taxon>
        <taxon>Gunneridae</taxon>
        <taxon>Pentapetalae</taxon>
        <taxon>rosids</taxon>
        <taxon>fabids</taxon>
        <taxon>Fabales</taxon>
        <taxon>Fabaceae</taxon>
        <taxon>Papilionoideae</taxon>
        <taxon>50 kb inversion clade</taxon>
        <taxon>dalbergioids sensu lato</taxon>
        <taxon>Dalbergieae</taxon>
        <taxon>Pterocarpus clade</taxon>
        <taxon>Stylosanthes</taxon>
    </lineage>
</organism>
<comment type="caution">
    <text evidence="2">The sequence shown here is derived from an EMBL/GenBank/DDBJ whole genome shotgun (WGS) entry which is preliminary data.</text>
</comment>
<sequence length="123" mass="13710">MAAAEGNELRRTLGDYTIPSTTSYGSSIAQPNVEANNRARIGKTRVSSRIALCGPTSLLIWVLALYAYRESIGWRFSLHIFQAFQNCVLCSKRTIFPQRLLKALSSSFLVSLMEETAMLQCMV</sequence>
<reference evidence="2 3" key="1">
    <citation type="journal article" date="2023" name="Plants (Basel)">
        <title>Bridging the Gap: Combining Genomics and Transcriptomics Approaches to Understand Stylosanthes scabra, an Orphan Legume from the Brazilian Caatinga.</title>
        <authorList>
            <person name="Ferreira-Neto J.R.C."/>
            <person name="da Silva M.D."/>
            <person name="Binneck E."/>
            <person name="de Melo N.F."/>
            <person name="da Silva R.H."/>
            <person name="de Melo A.L.T.M."/>
            <person name="Pandolfi V."/>
            <person name="Bustamante F.O."/>
            <person name="Brasileiro-Vidal A.C."/>
            <person name="Benko-Iseppon A.M."/>
        </authorList>
    </citation>
    <scope>NUCLEOTIDE SEQUENCE [LARGE SCALE GENOMIC DNA]</scope>
    <source>
        <tissue evidence="2">Leaves</tissue>
    </source>
</reference>
<proteinExistence type="predicted"/>
<name>A0ABU6XSI7_9FABA</name>
<evidence type="ECO:0000256" key="1">
    <source>
        <dbReference type="SAM" id="Phobius"/>
    </source>
</evidence>
<keyword evidence="3" id="KW-1185">Reference proteome</keyword>
<keyword evidence="1" id="KW-1133">Transmembrane helix</keyword>
<evidence type="ECO:0000313" key="2">
    <source>
        <dbReference type="EMBL" id="MED6200704.1"/>
    </source>
</evidence>
<protein>
    <submittedName>
        <fullName evidence="2">Uncharacterized protein</fullName>
    </submittedName>
</protein>
<accession>A0ABU6XSI7</accession>